<keyword evidence="1" id="KW-0802">TPR repeat</keyword>
<dbReference type="Pfam" id="PF02518">
    <property type="entry name" value="HATPase_c"/>
    <property type="match status" value="1"/>
</dbReference>
<evidence type="ECO:0000256" key="2">
    <source>
        <dbReference type="SAM" id="Phobius"/>
    </source>
</evidence>
<feature type="repeat" description="TPR" evidence="1">
    <location>
        <begin position="223"/>
        <end position="256"/>
    </location>
</feature>
<dbReference type="InterPro" id="IPR003594">
    <property type="entry name" value="HATPase_dom"/>
</dbReference>
<evidence type="ECO:0000313" key="4">
    <source>
        <dbReference type="EMBL" id="MBK9982019.1"/>
    </source>
</evidence>
<keyword evidence="2" id="KW-1133">Transmembrane helix</keyword>
<dbReference type="Gene3D" id="3.30.450.20">
    <property type="entry name" value="PAS domain"/>
    <property type="match status" value="1"/>
</dbReference>
<sequence>MKTFSTKSITNDPALSFPSKITTWFSTVIMILMCISSISAWSQISDIDSLWTLLKSPQAKQMSFEDLITIQRDYPNKDKDLIIAFADELLSRKDLMTNDSLKAVAYSDIGENYRNYGNNEKAKLYIEESIATFAKVKYSPKTGEAINRLGIYYANTDEDSLAANFYIKAIEIAEQNHDTLGIIRPHVGLAALFIKMGLYDKALHYAFEGLTMSQIIGNNRPIAALSNNIAIAFQNQEKYDSAIIFFKKALAINAKTTNYETIIRNLSNIGTTYLYKHEIDSASLYMSRAEELLPKINVPRTFVYTYAALARVSNSQHAYKKAIVYADKAIYNAKENDLEGISDEAYLAKVEAYKNLKMPDSALVALENYWSIKQKFLETTRNSSISKIEQQFQQYKKEKEIEIQTAEINLLKKDQALGETQRNGAFILAILLALTAVLFYNRFRLKKKTSDALALNNIEIEKQKKMIETSLGEKETLLREIHHRVKNNLQIISSLLNIQSAHIQDENVLSSIREGQSRVQAMSLIHQNLYQSEHLNNVNIENYLQQLVSYLGSTFAGQNKDVSVTVDAGNINFDIDTAIPLGLIVNELVSNAYKYAFDKHSKGTIHIGIKPINEMEYELEVADNGKGFAADFNPEQVNSIGLKLVKILSRQLRGSFTSHSDLGAIFLVRFKDLRAYLAE</sequence>
<feature type="transmembrane region" description="Helical" evidence="2">
    <location>
        <begin position="21"/>
        <end position="41"/>
    </location>
</feature>
<dbReference type="PROSITE" id="PS50005">
    <property type="entry name" value="TPR"/>
    <property type="match status" value="2"/>
</dbReference>
<feature type="transmembrane region" description="Helical" evidence="2">
    <location>
        <begin position="423"/>
        <end position="440"/>
    </location>
</feature>
<dbReference type="PANTHER" id="PTHR43065:SF23">
    <property type="entry name" value="SENSOR HISTIDINE KINASE PDTAS"/>
    <property type="match status" value="1"/>
</dbReference>
<dbReference type="AlphaFoldDB" id="A0A9D7STU6"/>
<proteinExistence type="predicted"/>
<keyword evidence="2" id="KW-0812">Transmembrane</keyword>
<dbReference type="SUPFAM" id="SSF48452">
    <property type="entry name" value="TPR-like"/>
    <property type="match status" value="2"/>
</dbReference>
<name>A0A9D7STU6_9BACT</name>
<organism evidence="4 5">
    <name type="scientific">Candidatus Opimibacter skivensis</name>
    <dbReference type="NCBI Taxonomy" id="2982028"/>
    <lineage>
        <taxon>Bacteria</taxon>
        <taxon>Pseudomonadati</taxon>
        <taxon>Bacteroidota</taxon>
        <taxon>Saprospiria</taxon>
        <taxon>Saprospirales</taxon>
        <taxon>Saprospiraceae</taxon>
        <taxon>Candidatus Opimibacter</taxon>
    </lineage>
</organism>
<dbReference type="SMART" id="SM00028">
    <property type="entry name" value="TPR"/>
    <property type="match status" value="6"/>
</dbReference>
<dbReference type="Gene3D" id="1.25.40.10">
    <property type="entry name" value="Tetratricopeptide repeat domain"/>
    <property type="match status" value="2"/>
</dbReference>
<keyword evidence="2" id="KW-0472">Membrane</keyword>
<dbReference type="InterPro" id="IPR019734">
    <property type="entry name" value="TPR_rpt"/>
</dbReference>
<dbReference type="PROSITE" id="PS50109">
    <property type="entry name" value="HIS_KIN"/>
    <property type="match status" value="1"/>
</dbReference>
<dbReference type="InterPro" id="IPR005467">
    <property type="entry name" value="His_kinase_dom"/>
</dbReference>
<dbReference type="InterPro" id="IPR011990">
    <property type="entry name" value="TPR-like_helical_dom_sf"/>
</dbReference>
<gene>
    <name evidence="4" type="ORF">IPP15_06255</name>
</gene>
<dbReference type="Proteomes" id="UP000808337">
    <property type="component" value="Unassembled WGS sequence"/>
</dbReference>
<evidence type="ECO:0000313" key="5">
    <source>
        <dbReference type="Proteomes" id="UP000808337"/>
    </source>
</evidence>
<dbReference type="EMBL" id="JADKGY010000001">
    <property type="protein sequence ID" value="MBK9982019.1"/>
    <property type="molecule type" value="Genomic_DNA"/>
</dbReference>
<evidence type="ECO:0000256" key="1">
    <source>
        <dbReference type="PROSITE-ProRule" id="PRU00339"/>
    </source>
</evidence>
<dbReference type="InterPro" id="IPR011495">
    <property type="entry name" value="Sig_transdc_His_kin_sub2_dim/P"/>
</dbReference>
<dbReference type="SMART" id="SM00387">
    <property type="entry name" value="HATPase_c"/>
    <property type="match status" value="1"/>
</dbReference>
<dbReference type="Pfam" id="PF07568">
    <property type="entry name" value="HisKA_2"/>
    <property type="match status" value="1"/>
</dbReference>
<comment type="caution">
    <text evidence="4">The sequence shown here is derived from an EMBL/GenBank/DDBJ whole genome shotgun (WGS) entry which is preliminary data.</text>
</comment>
<reference evidence="4 5" key="1">
    <citation type="submission" date="2020-10" db="EMBL/GenBank/DDBJ databases">
        <title>Connecting structure to function with the recovery of over 1000 high-quality activated sludge metagenome-assembled genomes encoding full-length rRNA genes using long-read sequencing.</title>
        <authorList>
            <person name="Singleton C.M."/>
            <person name="Petriglieri F."/>
            <person name="Kristensen J.M."/>
            <person name="Kirkegaard R.H."/>
            <person name="Michaelsen T.Y."/>
            <person name="Andersen M.H."/>
            <person name="Karst S.M."/>
            <person name="Dueholm M.S."/>
            <person name="Nielsen P.H."/>
            <person name="Albertsen M."/>
        </authorList>
    </citation>
    <scope>NUCLEOTIDE SEQUENCE [LARGE SCALE GENOMIC DNA]</scope>
    <source>
        <strain evidence="4">Ribe_18-Q3-R11-54_MAXAC.273</strain>
    </source>
</reference>
<evidence type="ECO:0000259" key="3">
    <source>
        <dbReference type="PROSITE" id="PS50109"/>
    </source>
</evidence>
<dbReference type="Pfam" id="PF13424">
    <property type="entry name" value="TPR_12"/>
    <property type="match status" value="1"/>
</dbReference>
<accession>A0A9D7STU6</accession>
<dbReference type="SUPFAM" id="SSF55874">
    <property type="entry name" value="ATPase domain of HSP90 chaperone/DNA topoisomerase II/histidine kinase"/>
    <property type="match status" value="1"/>
</dbReference>
<dbReference type="InterPro" id="IPR036890">
    <property type="entry name" value="HATPase_C_sf"/>
</dbReference>
<feature type="domain" description="Histidine kinase" evidence="3">
    <location>
        <begin position="480"/>
        <end position="674"/>
    </location>
</feature>
<dbReference type="PANTHER" id="PTHR43065">
    <property type="entry name" value="SENSOR HISTIDINE KINASE"/>
    <property type="match status" value="1"/>
</dbReference>
<dbReference type="Gene3D" id="3.30.565.10">
    <property type="entry name" value="Histidine kinase-like ATPase, C-terminal domain"/>
    <property type="match status" value="1"/>
</dbReference>
<protein>
    <submittedName>
        <fullName evidence="4">Tetratricopeptide repeat protein</fullName>
    </submittedName>
</protein>
<feature type="repeat" description="TPR" evidence="1">
    <location>
        <begin position="143"/>
        <end position="176"/>
    </location>
</feature>